<dbReference type="STRING" id="1529.SAMN04487885_10693"/>
<sequence length="216" mass="24286">MKDIKDFEAVIFDMDGTILDSMGMWASLGSDFLKSYGVNPPSDIDDIIMPMGMYESAKYFVNNFDIDLTVEEIVKQVYASIENQYKHHLQLKPFVYDYFKSLHEKGIKMCVATATDKTLAEAVLKRVGALEFLEFVITCDEVGVGKEQPTIYLKSVEGLGSTVENTVIFEDAIHCINTAKKAGFTVVGVHDISSAKHMDMLKEKCDKYIMGYEELV</sequence>
<dbReference type="PANTHER" id="PTHR18901">
    <property type="entry name" value="2-DEOXYGLUCOSE-6-PHOSPHATE PHOSPHATASE 2"/>
    <property type="match status" value="1"/>
</dbReference>
<evidence type="ECO:0000313" key="2">
    <source>
        <dbReference type="EMBL" id="SFF67721.1"/>
    </source>
</evidence>
<dbReference type="Pfam" id="PF13419">
    <property type="entry name" value="HAD_2"/>
    <property type="match status" value="1"/>
</dbReference>
<organism evidence="2 3">
    <name type="scientific">Clostridium cadaveris</name>
    <dbReference type="NCBI Taxonomy" id="1529"/>
    <lineage>
        <taxon>Bacteria</taxon>
        <taxon>Bacillati</taxon>
        <taxon>Bacillota</taxon>
        <taxon>Clostridia</taxon>
        <taxon>Eubacteriales</taxon>
        <taxon>Clostridiaceae</taxon>
        <taxon>Clostridium</taxon>
    </lineage>
</organism>
<evidence type="ECO:0000313" key="4">
    <source>
        <dbReference type="Proteomes" id="UP000246114"/>
    </source>
</evidence>
<dbReference type="InterPro" id="IPR023214">
    <property type="entry name" value="HAD_sf"/>
</dbReference>
<dbReference type="OrthoDB" id="9797743at2"/>
<dbReference type="GO" id="GO:0016791">
    <property type="term" value="F:phosphatase activity"/>
    <property type="evidence" value="ECO:0007669"/>
    <property type="project" value="TreeGrafter"/>
</dbReference>
<gene>
    <name evidence="1" type="ORF">DBY38_12030</name>
    <name evidence="2" type="ORF">SAMN04487885_10693</name>
</gene>
<dbReference type="NCBIfam" id="TIGR01509">
    <property type="entry name" value="HAD-SF-IA-v3"/>
    <property type="match status" value="1"/>
</dbReference>
<reference evidence="2 3" key="1">
    <citation type="submission" date="2016-10" db="EMBL/GenBank/DDBJ databases">
        <authorList>
            <person name="de Groot N.N."/>
        </authorList>
    </citation>
    <scope>NUCLEOTIDE SEQUENCE [LARGE SCALE GENOMIC DNA]</scope>
    <source>
        <strain evidence="2 3">NLAE-zl-G419</strain>
    </source>
</reference>
<proteinExistence type="predicted"/>
<dbReference type="Proteomes" id="UP000246114">
    <property type="component" value="Unassembled WGS sequence"/>
</dbReference>
<dbReference type="PANTHER" id="PTHR18901:SF38">
    <property type="entry name" value="PSEUDOURIDINE-5'-PHOSPHATASE"/>
    <property type="match status" value="1"/>
</dbReference>
<dbReference type="InterPro" id="IPR006439">
    <property type="entry name" value="HAD-SF_hydro_IA"/>
</dbReference>
<dbReference type="Proteomes" id="UP000182135">
    <property type="component" value="Unassembled WGS sequence"/>
</dbReference>
<dbReference type="eggNOG" id="COG0637">
    <property type="taxonomic scope" value="Bacteria"/>
</dbReference>
<dbReference type="Gene3D" id="3.40.50.1000">
    <property type="entry name" value="HAD superfamily/HAD-like"/>
    <property type="match status" value="1"/>
</dbReference>
<evidence type="ECO:0000313" key="1">
    <source>
        <dbReference type="EMBL" id="PWL52043.1"/>
    </source>
</evidence>
<dbReference type="InterPro" id="IPR023198">
    <property type="entry name" value="PGP-like_dom2"/>
</dbReference>
<dbReference type="SFLD" id="SFLDG01129">
    <property type="entry name" value="C1.5:_HAD__Beta-PGM__Phosphata"/>
    <property type="match status" value="1"/>
</dbReference>
<dbReference type="EMBL" id="FOOE01000006">
    <property type="protein sequence ID" value="SFF67721.1"/>
    <property type="molecule type" value="Genomic_DNA"/>
</dbReference>
<dbReference type="AlphaFoldDB" id="A0A1I2KRI5"/>
<dbReference type="SFLD" id="SFLDS00003">
    <property type="entry name" value="Haloacid_Dehalogenase"/>
    <property type="match status" value="1"/>
</dbReference>
<dbReference type="InterPro" id="IPR041492">
    <property type="entry name" value="HAD_2"/>
</dbReference>
<evidence type="ECO:0000313" key="3">
    <source>
        <dbReference type="Proteomes" id="UP000182135"/>
    </source>
</evidence>
<keyword evidence="3" id="KW-1185">Reference proteome</keyword>
<dbReference type="EMBL" id="QAMZ01000052">
    <property type="protein sequence ID" value="PWL52043.1"/>
    <property type="molecule type" value="Genomic_DNA"/>
</dbReference>
<accession>A0A1I2KRI5</accession>
<reference evidence="1 4" key="2">
    <citation type="submission" date="2018-03" db="EMBL/GenBank/DDBJ databases">
        <title>The uncultured portion of the human microbiome is neutrally assembled.</title>
        <authorList>
            <person name="Jeraldo P."/>
            <person name="Boardman L."/>
            <person name="White B.A."/>
            <person name="Nelson H."/>
            <person name="Goldenfeld N."/>
            <person name="Chia N."/>
        </authorList>
    </citation>
    <scope>NUCLEOTIDE SEQUENCE [LARGE SCALE GENOMIC DNA]</scope>
    <source>
        <strain evidence="1">CIM:MAG 903</strain>
    </source>
</reference>
<dbReference type="SUPFAM" id="SSF56784">
    <property type="entry name" value="HAD-like"/>
    <property type="match status" value="1"/>
</dbReference>
<protein>
    <submittedName>
        <fullName evidence="1">HAD family phosphatase</fullName>
    </submittedName>
    <submittedName>
        <fullName evidence="2">Haloacid dehalogenase superfamily, subfamily IA, variant 3 with third motif having DD or ED</fullName>
    </submittedName>
</protein>
<dbReference type="InterPro" id="IPR036412">
    <property type="entry name" value="HAD-like_sf"/>
</dbReference>
<dbReference type="Gene3D" id="1.10.150.240">
    <property type="entry name" value="Putative phosphatase, domain 2"/>
    <property type="match status" value="1"/>
</dbReference>
<dbReference type="RefSeq" id="WP_074844956.1">
    <property type="nucleotide sequence ID" value="NZ_BAAACD010000012.1"/>
</dbReference>
<name>A0A1I2KRI5_9CLOT</name>